<evidence type="ECO:0000256" key="1">
    <source>
        <dbReference type="SAM" id="Phobius"/>
    </source>
</evidence>
<accession>A0ABQ1EH74</accession>
<sequence>MTLSFLVLDMILVNFMIGTISNQFQMFKENQILALKIILNLTAFISGLTLPVIICISLTLLYHLILKIFSISIGFKQIYHLCKASFIVLLLGFLVKVLLIVFVFKEPSLSYFKVDLFYIWYSVLISIGIYSKIEDNKKRISKIILCTIIIFTCVLNFVI</sequence>
<keyword evidence="1" id="KW-0812">Transmembrane</keyword>
<feature type="transmembrane region" description="Helical" evidence="1">
    <location>
        <begin position="86"/>
        <end position="104"/>
    </location>
</feature>
<comment type="caution">
    <text evidence="2">The sequence shown here is derived from an EMBL/GenBank/DDBJ whole genome shotgun (WGS) entry which is preliminary data.</text>
</comment>
<feature type="transmembrane region" description="Helical" evidence="1">
    <location>
        <begin position="140"/>
        <end position="158"/>
    </location>
</feature>
<name>A0ABQ1EH74_9CLOT</name>
<keyword evidence="1" id="KW-1133">Transmembrane helix</keyword>
<evidence type="ECO:0008006" key="4">
    <source>
        <dbReference type="Google" id="ProtNLM"/>
    </source>
</evidence>
<evidence type="ECO:0000313" key="2">
    <source>
        <dbReference type="EMBL" id="GFZ34041.1"/>
    </source>
</evidence>
<feature type="transmembrane region" description="Helical" evidence="1">
    <location>
        <begin position="7"/>
        <end position="25"/>
    </location>
</feature>
<reference evidence="2 3" key="1">
    <citation type="journal article" date="2021" name="Int. J. Syst. Evol. Microbiol.">
        <title>Clostridium zeae sp. nov., isolated from corn silage.</title>
        <authorList>
            <person name="Kobayashi H."/>
            <person name="Tanizawa Y."/>
            <person name="Yagura M."/>
            <person name="Sakamoto M."/>
            <person name="Ohkuma M."/>
            <person name="Tohno M."/>
        </authorList>
    </citation>
    <scope>NUCLEOTIDE SEQUENCE [LARGE SCALE GENOMIC DNA]</scope>
    <source>
        <strain evidence="2 3">CSC2</strain>
    </source>
</reference>
<feature type="transmembrane region" description="Helical" evidence="1">
    <location>
        <begin position="116"/>
        <end position="133"/>
    </location>
</feature>
<keyword evidence="1" id="KW-0472">Membrane</keyword>
<feature type="transmembrane region" description="Helical" evidence="1">
    <location>
        <begin position="37"/>
        <end position="65"/>
    </location>
</feature>
<proteinExistence type="predicted"/>
<evidence type="ECO:0000313" key="3">
    <source>
        <dbReference type="Proteomes" id="UP000663802"/>
    </source>
</evidence>
<dbReference type="EMBL" id="BMBA01000009">
    <property type="protein sequence ID" value="GFZ34041.1"/>
    <property type="molecule type" value="Genomic_DNA"/>
</dbReference>
<protein>
    <recommendedName>
        <fullName evidence="4">Yip1 domain-containing protein</fullName>
    </recommendedName>
</protein>
<gene>
    <name evidence="2" type="ORF">CSC2_45670</name>
</gene>
<keyword evidence="3" id="KW-1185">Reference proteome</keyword>
<dbReference type="Proteomes" id="UP000663802">
    <property type="component" value="Unassembled WGS sequence"/>
</dbReference>
<organism evidence="2 3">
    <name type="scientific">Clostridium zeae</name>
    <dbReference type="NCBI Taxonomy" id="2759022"/>
    <lineage>
        <taxon>Bacteria</taxon>
        <taxon>Bacillati</taxon>
        <taxon>Bacillota</taxon>
        <taxon>Clostridia</taxon>
        <taxon>Eubacteriales</taxon>
        <taxon>Clostridiaceae</taxon>
        <taxon>Clostridium</taxon>
    </lineage>
</organism>